<proteinExistence type="inferred from homology"/>
<reference evidence="8 9" key="1">
    <citation type="submission" date="2016-10" db="EMBL/GenBank/DDBJ databases">
        <authorList>
            <person name="de Groot N.N."/>
        </authorList>
    </citation>
    <scope>NUCLEOTIDE SEQUENCE [LARGE SCALE GENOMIC DNA]</scope>
    <source>
        <strain evidence="8 9">DSM 23126</strain>
    </source>
</reference>
<dbReference type="PANTHER" id="PTHR40043">
    <property type="entry name" value="UPF0719 INNER MEMBRANE PROTEIN YJFL"/>
    <property type="match status" value="1"/>
</dbReference>
<evidence type="ECO:0000313" key="8">
    <source>
        <dbReference type="EMBL" id="SDW68844.1"/>
    </source>
</evidence>
<dbReference type="Proteomes" id="UP000199488">
    <property type="component" value="Unassembled WGS sequence"/>
</dbReference>
<keyword evidence="5 7" id="KW-1133">Transmembrane helix</keyword>
<gene>
    <name evidence="8" type="ORF">SAMN05421781_2135</name>
</gene>
<feature type="transmembrane region" description="Helical" evidence="7">
    <location>
        <begin position="12"/>
        <end position="33"/>
    </location>
</feature>
<dbReference type="InterPro" id="IPR007140">
    <property type="entry name" value="DUF350"/>
</dbReference>
<dbReference type="EMBL" id="FNNC01000004">
    <property type="protein sequence ID" value="SDW68844.1"/>
    <property type="molecule type" value="Genomic_DNA"/>
</dbReference>
<dbReference type="AlphaFoldDB" id="A0A1H2VLJ5"/>
<dbReference type="GO" id="GO:0005886">
    <property type="term" value="C:plasma membrane"/>
    <property type="evidence" value="ECO:0007669"/>
    <property type="project" value="UniProtKB-SubCell"/>
</dbReference>
<dbReference type="STRING" id="1122204.SAMN05421781_2135"/>
<keyword evidence="9" id="KW-1185">Reference proteome</keyword>
<sequence length="136" mass="15257">MDAWMDNPFINTAGNFSVAVLSLVIFLWIFEIITPYRNWEEIKKGNIAVALATGGKLFGVSNILHYSIMHNDGILFMLLWGFFGFVLLILSYLIFEFLTPMFKVDEEISKDNRAVGIISFIISVGISFVIGAGIII</sequence>
<evidence type="ECO:0000256" key="5">
    <source>
        <dbReference type="ARBA" id="ARBA00022989"/>
    </source>
</evidence>
<evidence type="ECO:0000256" key="4">
    <source>
        <dbReference type="ARBA" id="ARBA00022692"/>
    </source>
</evidence>
<evidence type="ECO:0000256" key="6">
    <source>
        <dbReference type="ARBA" id="ARBA00023136"/>
    </source>
</evidence>
<evidence type="ECO:0000256" key="3">
    <source>
        <dbReference type="ARBA" id="ARBA00022475"/>
    </source>
</evidence>
<protein>
    <submittedName>
        <fullName evidence="8">Putative membrane protein</fullName>
    </submittedName>
</protein>
<name>A0A1H2VLJ5_9BACI</name>
<evidence type="ECO:0000256" key="7">
    <source>
        <dbReference type="SAM" id="Phobius"/>
    </source>
</evidence>
<feature type="transmembrane region" description="Helical" evidence="7">
    <location>
        <begin position="115"/>
        <end position="135"/>
    </location>
</feature>
<evidence type="ECO:0000256" key="1">
    <source>
        <dbReference type="ARBA" id="ARBA00004651"/>
    </source>
</evidence>
<keyword evidence="3" id="KW-1003">Cell membrane</keyword>
<comment type="similarity">
    <text evidence="2">Belongs to the UPF0719 family.</text>
</comment>
<dbReference type="PANTHER" id="PTHR40043:SF1">
    <property type="entry name" value="UPF0719 INNER MEMBRANE PROTEIN YJFL"/>
    <property type="match status" value="1"/>
</dbReference>
<comment type="subcellular location">
    <subcellularLocation>
        <location evidence="1">Cell membrane</location>
        <topology evidence="1">Multi-pass membrane protein</topology>
    </subcellularLocation>
</comment>
<evidence type="ECO:0000256" key="2">
    <source>
        <dbReference type="ARBA" id="ARBA00005779"/>
    </source>
</evidence>
<organism evidence="8 9">
    <name type="scientific">Marinococcus luteus</name>
    <dbReference type="NCBI Taxonomy" id="1122204"/>
    <lineage>
        <taxon>Bacteria</taxon>
        <taxon>Bacillati</taxon>
        <taxon>Bacillota</taxon>
        <taxon>Bacilli</taxon>
        <taxon>Bacillales</taxon>
        <taxon>Bacillaceae</taxon>
        <taxon>Marinococcus</taxon>
    </lineage>
</organism>
<feature type="transmembrane region" description="Helical" evidence="7">
    <location>
        <begin position="74"/>
        <end position="95"/>
    </location>
</feature>
<keyword evidence="6 7" id="KW-0472">Membrane</keyword>
<feature type="transmembrane region" description="Helical" evidence="7">
    <location>
        <begin position="45"/>
        <end position="68"/>
    </location>
</feature>
<keyword evidence="4 7" id="KW-0812">Transmembrane</keyword>
<evidence type="ECO:0000313" key="9">
    <source>
        <dbReference type="Proteomes" id="UP000199488"/>
    </source>
</evidence>
<dbReference type="Pfam" id="PF03994">
    <property type="entry name" value="DUF350"/>
    <property type="match status" value="1"/>
</dbReference>
<accession>A0A1H2VLJ5</accession>